<dbReference type="InterPro" id="IPR023631">
    <property type="entry name" value="Amidase_dom"/>
</dbReference>
<protein>
    <recommendedName>
        <fullName evidence="2">Amidase domain-containing protein</fullName>
    </recommendedName>
</protein>
<dbReference type="SUPFAM" id="SSF75304">
    <property type="entry name" value="Amidase signature (AS) enzymes"/>
    <property type="match status" value="1"/>
</dbReference>
<dbReference type="PANTHER" id="PTHR11895:SF7">
    <property type="entry name" value="GLUTAMYL-TRNA(GLN) AMIDOTRANSFERASE SUBUNIT A, MITOCHONDRIAL"/>
    <property type="match status" value="1"/>
</dbReference>
<name>A0A936TF62_9ACTN</name>
<evidence type="ECO:0000256" key="1">
    <source>
        <dbReference type="ARBA" id="ARBA00009199"/>
    </source>
</evidence>
<dbReference type="Pfam" id="PF01425">
    <property type="entry name" value="Amidase"/>
    <property type="match status" value="1"/>
</dbReference>
<gene>
    <name evidence="3" type="ORF">IPN02_13215</name>
</gene>
<comment type="caution">
    <text evidence="3">The sequence shown here is derived from an EMBL/GenBank/DDBJ whole genome shotgun (WGS) entry which is preliminary data.</text>
</comment>
<dbReference type="Proteomes" id="UP000727993">
    <property type="component" value="Unassembled WGS sequence"/>
</dbReference>
<comment type="similarity">
    <text evidence="1">Belongs to the amidase family.</text>
</comment>
<dbReference type="InterPro" id="IPR000120">
    <property type="entry name" value="Amidase"/>
</dbReference>
<dbReference type="GO" id="GO:0003824">
    <property type="term" value="F:catalytic activity"/>
    <property type="evidence" value="ECO:0007669"/>
    <property type="project" value="InterPro"/>
</dbReference>
<dbReference type="Gene3D" id="3.90.1300.10">
    <property type="entry name" value="Amidase signature (AS) domain"/>
    <property type="match status" value="1"/>
</dbReference>
<accession>A0A936TF62</accession>
<evidence type="ECO:0000313" key="3">
    <source>
        <dbReference type="EMBL" id="MBK9297762.1"/>
    </source>
</evidence>
<evidence type="ECO:0000313" key="4">
    <source>
        <dbReference type="Proteomes" id="UP000727993"/>
    </source>
</evidence>
<dbReference type="AlphaFoldDB" id="A0A936TF62"/>
<dbReference type="PANTHER" id="PTHR11895">
    <property type="entry name" value="TRANSAMIDASE"/>
    <property type="match status" value="1"/>
</dbReference>
<evidence type="ECO:0000259" key="2">
    <source>
        <dbReference type="Pfam" id="PF01425"/>
    </source>
</evidence>
<dbReference type="InterPro" id="IPR036928">
    <property type="entry name" value="AS_sf"/>
</dbReference>
<organism evidence="3 4">
    <name type="scientific">Candidatus Neomicrothrix subdominans</name>
    <dbReference type="NCBI Taxonomy" id="2954438"/>
    <lineage>
        <taxon>Bacteria</taxon>
        <taxon>Bacillati</taxon>
        <taxon>Actinomycetota</taxon>
        <taxon>Acidimicrobiia</taxon>
        <taxon>Acidimicrobiales</taxon>
        <taxon>Microthrixaceae</taxon>
        <taxon>Candidatus Neomicrothrix</taxon>
    </lineage>
</organism>
<dbReference type="EMBL" id="JADJZA010000007">
    <property type="protein sequence ID" value="MBK9297762.1"/>
    <property type="molecule type" value="Genomic_DNA"/>
</dbReference>
<reference evidence="3 4" key="1">
    <citation type="submission" date="2020-10" db="EMBL/GenBank/DDBJ databases">
        <title>Connecting structure to function with the recovery of over 1000 high-quality activated sludge metagenome-assembled genomes encoding full-length rRNA genes using long-read sequencing.</title>
        <authorList>
            <person name="Singleton C.M."/>
            <person name="Petriglieri F."/>
            <person name="Kristensen J.M."/>
            <person name="Kirkegaard R.H."/>
            <person name="Michaelsen T.Y."/>
            <person name="Andersen M.H."/>
            <person name="Karst S.M."/>
            <person name="Dueholm M.S."/>
            <person name="Nielsen P.H."/>
            <person name="Albertsen M."/>
        </authorList>
    </citation>
    <scope>NUCLEOTIDE SEQUENCE [LARGE SCALE GENOMIC DNA]</scope>
    <source>
        <strain evidence="3">Lyne_18-Q3-R50-59_MAXAC.006</strain>
    </source>
</reference>
<sequence>MSIPSGAIDLQPRRPRRVIATPTFRADVDADVRRAFDAACASFEAAGVEVVQRSGLVPTDATLAWFTIASADLAHALEPHRNRWEEAEDSLALMLGFGAAVTTADYLAADDTRWLLSAAIDAVVCDPEAPDTILMSPVTNVGSWGPEGPLPTRAGSTDDLAIATNTTDLNMTGHPAVSVPTGFDDHGVPIGMQLVSARYDDGLALGAAALLEEVAPWPLHPAGYSPFGL</sequence>
<proteinExistence type="inferred from homology"/>
<feature type="domain" description="Amidase" evidence="2">
    <location>
        <begin position="23"/>
        <end position="203"/>
    </location>
</feature>